<dbReference type="RefSeq" id="WP_394836477.1">
    <property type="nucleotide sequence ID" value="NZ_CP089929.1"/>
</dbReference>
<evidence type="ECO:0000313" key="1">
    <source>
        <dbReference type="EMBL" id="WXB06819.1"/>
    </source>
</evidence>
<reference evidence="1" key="1">
    <citation type="submission" date="2021-12" db="EMBL/GenBank/DDBJ databases">
        <title>Discovery of the Pendulisporaceae a myxobacterial family with distinct sporulation behavior and unique specialized metabolism.</title>
        <authorList>
            <person name="Garcia R."/>
            <person name="Popoff A."/>
            <person name="Bader C.D."/>
            <person name="Loehr J."/>
            <person name="Walesch S."/>
            <person name="Walt C."/>
            <person name="Boldt J."/>
            <person name="Bunk B."/>
            <person name="Haeckl F.J.F.P.J."/>
            <person name="Gunesch A.P."/>
            <person name="Birkelbach J."/>
            <person name="Nuebel U."/>
            <person name="Pietschmann T."/>
            <person name="Bach T."/>
            <person name="Mueller R."/>
        </authorList>
    </citation>
    <scope>NUCLEOTIDE SEQUENCE</scope>
    <source>
        <strain evidence="1">MSr11367</strain>
    </source>
</reference>
<dbReference type="EMBL" id="CP089983">
    <property type="protein sequence ID" value="WXB06819.1"/>
    <property type="molecule type" value="Genomic_DNA"/>
</dbReference>
<name>A0ABZ2L7A9_9BACT</name>
<organism evidence="1 2">
    <name type="scientific">Pendulispora rubella</name>
    <dbReference type="NCBI Taxonomy" id="2741070"/>
    <lineage>
        <taxon>Bacteria</taxon>
        <taxon>Pseudomonadati</taxon>
        <taxon>Myxococcota</taxon>
        <taxon>Myxococcia</taxon>
        <taxon>Myxococcales</taxon>
        <taxon>Sorangiineae</taxon>
        <taxon>Pendulisporaceae</taxon>
        <taxon>Pendulispora</taxon>
    </lineage>
</organism>
<proteinExistence type="predicted"/>
<sequence>MDWKEETASELRRAQGYVEGWTDAQVHNILLALKVRHIPVSRELRERLLTCHEPEELETLFLRAIDTTTCPESWGNDVTARALVARVEVDTVDGAVVVRIVPEARS</sequence>
<protein>
    <submittedName>
        <fullName evidence="1">Uncharacterized protein</fullName>
    </submittedName>
</protein>
<dbReference type="Proteomes" id="UP001374803">
    <property type="component" value="Chromosome"/>
</dbReference>
<gene>
    <name evidence="1" type="ORF">LVJ94_06175</name>
</gene>
<evidence type="ECO:0000313" key="2">
    <source>
        <dbReference type="Proteomes" id="UP001374803"/>
    </source>
</evidence>
<accession>A0ABZ2L7A9</accession>
<keyword evidence="2" id="KW-1185">Reference proteome</keyword>